<protein>
    <recommendedName>
        <fullName evidence="3">Type II toxin-antitoxin system ParD family antitoxin</fullName>
    </recommendedName>
</protein>
<dbReference type="RefSeq" id="WP_114369752.1">
    <property type="nucleotide sequence ID" value="NZ_QPEX01000030.1"/>
</dbReference>
<name>A0A368KPK7_9BACT</name>
<dbReference type="Gene3D" id="6.10.10.120">
    <property type="entry name" value="Antitoxin ParD1-like"/>
    <property type="match status" value="1"/>
</dbReference>
<dbReference type="EMBL" id="QPEX01000030">
    <property type="protein sequence ID" value="RCS46483.1"/>
    <property type="molecule type" value="Genomic_DNA"/>
</dbReference>
<evidence type="ECO:0008006" key="3">
    <source>
        <dbReference type="Google" id="ProtNLM"/>
    </source>
</evidence>
<comment type="caution">
    <text evidence="1">The sequence shown here is derived from an EMBL/GenBank/DDBJ whole genome shotgun (WGS) entry which is preliminary data.</text>
</comment>
<gene>
    <name evidence="1" type="ORF">DTL42_16125</name>
</gene>
<evidence type="ECO:0000313" key="1">
    <source>
        <dbReference type="EMBL" id="RCS46483.1"/>
    </source>
</evidence>
<dbReference type="AlphaFoldDB" id="A0A368KPK7"/>
<reference evidence="1 2" key="1">
    <citation type="submission" date="2018-07" db="EMBL/GenBank/DDBJ databases">
        <title>Comparative genomes isolates from brazilian mangrove.</title>
        <authorList>
            <person name="De Araujo J.E."/>
            <person name="Taketani R.G."/>
            <person name="Silva M.C.P."/>
            <person name="Lourenco M.V."/>
            <person name="Oliveira V.M."/>
            <person name="Andreote F.D."/>
        </authorList>
    </citation>
    <scope>NUCLEOTIDE SEQUENCE [LARGE SCALE GENOMIC DNA]</scope>
    <source>
        <strain evidence="1 2">HEX PRIS-MGV</strain>
    </source>
</reference>
<sequence>MTLDVPSEYEAVIQQAVANGAFGSPEEALRHALKLLAIEQSESQRAKPKSAPEHEQWGNQFRAWADGHKPVGHFVDDSRESIY</sequence>
<accession>A0A368KPK7</accession>
<dbReference type="InterPro" id="IPR038296">
    <property type="entry name" value="ParD_sf"/>
</dbReference>
<dbReference type="OrthoDB" id="289201at2"/>
<organism evidence="1 2">
    <name type="scientific">Bremerella cremea</name>
    <dbReference type="NCBI Taxonomy" id="1031537"/>
    <lineage>
        <taxon>Bacteria</taxon>
        <taxon>Pseudomonadati</taxon>
        <taxon>Planctomycetota</taxon>
        <taxon>Planctomycetia</taxon>
        <taxon>Pirellulales</taxon>
        <taxon>Pirellulaceae</taxon>
        <taxon>Bremerella</taxon>
    </lineage>
</organism>
<evidence type="ECO:0000313" key="2">
    <source>
        <dbReference type="Proteomes" id="UP000253562"/>
    </source>
</evidence>
<proteinExistence type="predicted"/>
<dbReference type="Proteomes" id="UP000253562">
    <property type="component" value="Unassembled WGS sequence"/>
</dbReference>